<feature type="transmembrane region" description="Helical" evidence="1">
    <location>
        <begin position="42"/>
        <end position="63"/>
    </location>
</feature>
<evidence type="ECO:0000256" key="1">
    <source>
        <dbReference type="SAM" id="Phobius"/>
    </source>
</evidence>
<keyword evidence="3" id="KW-1185">Reference proteome</keyword>
<dbReference type="STRING" id="490629.SAMN05216266_101457"/>
<protein>
    <recommendedName>
        <fullName evidence="4">Pentapeptide repeat-containing protein</fullName>
    </recommendedName>
</protein>
<gene>
    <name evidence="2" type="ORF">SAMN05216266_101457</name>
</gene>
<proteinExistence type="predicted"/>
<keyword evidence="1" id="KW-1133">Transmembrane helix</keyword>
<reference evidence="3" key="1">
    <citation type="submission" date="2016-10" db="EMBL/GenBank/DDBJ databases">
        <authorList>
            <person name="Varghese N."/>
            <person name="Submissions S."/>
        </authorList>
    </citation>
    <scope>NUCLEOTIDE SEQUENCE [LARGE SCALE GENOMIC DNA]</scope>
    <source>
        <strain evidence="3">CGMCC 4.3568</strain>
    </source>
</reference>
<dbReference type="Gene3D" id="2.160.20.80">
    <property type="entry name" value="E3 ubiquitin-protein ligase SopA"/>
    <property type="match status" value="1"/>
</dbReference>
<sequence>MALLVLVIVGRRVRSVAARRTSFTVDRSQQTEPEPVGIRGSVLGWLLLAVLVAAGVLTGLLALFNWPEMPPPAAFDPVQLLELLKIALAVVAGLGGVVLLAVNLRKQRVTEAEHRLAQSRDQREQEQSFNERYGTAAEQLAHEHPAVRLAGVYAMAGLADDWSGNQQICVDVLCGYLRLPAVEGDGSDVKVRETVVGVLRERLSGGWARPHVDLDLSGAVLADMDFTSVATSGWARFDGARFEGGRTILDLRWLSNTTFSAAEFLAERTEFGKAELLGAVFRGGTVVLDAERVQHHTVDLIGCQFQDVTISFRGTQRWHCPVNFRDCEFSGCTFEFRELGKGPRDLDAPHVNCTIRQSVLADCTIDLRDAVQGEHLLWLVDTELHAVRFEEEIELQEDDVKWLNVRDLTLHDTELPERHVRYRD</sequence>
<keyword evidence="1" id="KW-0812">Transmembrane</keyword>
<dbReference type="EMBL" id="FOKG01000001">
    <property type="protein sequence ID" value="SFA79193.1"/>
    <property type="molecule type" value="Genomic_DNA"/>
</dbReference>
<evidence type="ECO:0008006" key="4">
    <source>
        <dbReference type="Google" id="ProtNLM"/>
    </source>
</evidence>
<feature type="transmembrane region" description="Helical" evidence="1">
    <location>
        <begin position="83"/>
        <end position="102"/>
    </location>
</feature>
<accession>A0A1I0VTB2</accession>
<organism evidence="2 3">
    <name type="scientific">Amycolatopsis marina</name>
    <dbReference type="NCBI Taxonomy" id="490629"/>
    <lineage>
        <taxon>Bacteria</taxon>
        <taxon>Bacillati</taxon>
        <taxon>Actinomycetota</taxon>
        <taxon>Actinomycetes</taxon>
        <taxon>Pseudonocardiales</taxon>
        <taxon>Pseudonocardiaceae</taxon>
        <taxon>Amycolatopsis</taxon>
    </lineage>
</organism>
<evidence type="ECO:0000313" key="2">
    <source>
        <dbReference type="EMBL" id="SFA79193.1"/>
    </source>
</evidence>
<keyword evidence="1" id="KW-0472">Membrane</keyword>
<name>A0A1I0VTB2_9PSEU</name>
<evidence type="ECO:0000313" key="3">
    <source>
        <dbReference type="Proteomes" id="UP000243799"/>
    </source>
</evidence>
<dbReference type="AlphaFoldDB" id="A0A1I0VTB2"/>
<dbReference type="Proteomes" id="UP000243799">
    <property type="component" value="Unassembled WGS sequence"/>
</dbReference>